<dbReference type="Proteomes" id="UP000319424">
    <property type="component" value="Unassembled WGS sequence"/>
</dbReference>
<dbReference type="SUPFAM" id="SSF109604">
    <property type="entry name" value="HD-domain/PDEase-like"/>
    <property type="match status" value="1"/>
</dbReference>
<comment type="caution">
    <text evidence="3">The sequence shown here is derived from an EMBL/GenBank/DDBJ whole genome shotgun (WGS) entry which is preliminary data.</text>
</comment>
<feature type="coiled-coil region" evidence="1">
    <location>
        <begin position="83"/>
        <end position="110"/>
    </location>
</feature>
<feature type="domain" description="HD-GYP" evidence="2">
    <location>
        <begin position="86"/>
        <end position="296"/>
    </location>
</feature>
<dbReference type="InterPro" id="IPR003607">
    <property type="entry name" value="HD/PDEase_dom"/>
</dbReference>
<dbReference type="OrthoDB" id="9804747at2"/>
<keyword evidence="1" id="KW-0175">Coiled coil</keyword>
<sequence length="339" mass="38046">MSDVSVNNLERGMIVNSDIFSKRGSLLLYKGFKIENPDLVSIVLHRNGINFISIKDTDENVIETVKETDRISRQVVEEVEEFKADFNKVVENLVEEIDDFKENKDISQLTELDKAEDIAKDNHDSVLTIFQLVERVKTENSNKYSDTLQVSLLSYAIGAWMGLEEDELTDLSKAAMLAGVFTIAGINSENQNELKGTDSISKNVLKSALSTRERNDGSGPLGLSGEEIPYYARIIAIADVFHALTTSNELHEKLSIFDALKVMQNDYFPLLDPKILYIFLHRVANKYIGSTVRLSDGTSGVVVFVPENQIMLPFIKTADGQIINLQSDMYKNNKIIEIL</sequence>
<dbReference type="RefSeq" id="WP_144015298.1">
    <property type="nucleotide sequence ID" value="NZ_VJXW01000001.1"/>
</dbReference>
<reference evidence="3 4" key="1">
    <citation type="submission" date="2019-07" db="EMBL/GenBank/DDBJ databases">
        <title>Criibacterium bergeronii gen. nov., sp. nov. isolated from human clinical samples.</title>
        <authorList>
            <person name="Maheux A.F."/>
            <person name="Boudreau D.K."/>
            <person name="Berube E."/>
            <person name="Brodeur S."/>
            <person name="Bernard K.A."/>
            <person name="Abed J.Y."/>
            <person name="Ducrey E."/>
            <person name="Guay E.F."/>
            <person name="Raymond F."/>
            <person name="Corbeil J."/>
            <person name="Domingo M.-C."/>
            <person name="Roy P.H."/>
            <person name="Boissinot M."/>
            <person name="Tocheva E.I."/>
            <person name="Omar R.F."/>
        </authorList>
    </citation>
    <scope>NUCLEOTIDE SEQUENCE [LARGE SCALE GENOMIC DNA]</scope>
    <source>
        <strain evidence="3 4">CCRI-24246</strain>
    </source>
</reference>
<dbReference type="PANTHER" id="PTHR43155:SF2">
    <property type="entry name" value="CYCLIC DI-GMP PHOSPHODIESTERASE PA4108"/>
    <property type="match status" value="1"/>
</dbReference>
<evidence type="ECO:0000259" key="2">
    <source>
        <dbReference type="PROSITE" id="PS51832"/>
    </source>
</evidence>
<dbReference type="PANTHER" id="PTHR43155">
    <property type="entry name" value="CYCLIC DI-GMP PHOSPHODIESTERASE PA4108-RELATED"/>
    <property type="match status" value="1"/>
</dbReference>
<keyword evidence="3" id="KW-0378">Hydrolase</keyword>
<accession>A0A552VDK5</accession>
<dbReference type="EMBL" id="VJXW01000001">
    <property type="protein sequence ID" value="TRW28565.1"/>
    <property type="molecule type" value="Genomic_DNA"/>
</dbReference>
<proteinExistence type="predicted"/>
<gene>
    <name evidence="3" type="ORF">FL857_00325</name>
</gene>
<evidence type="ECO:0000256" key="1">
    <source>
        <dbReference type="SAM" id="Coils"/>
    </source>
</evidence>
<organism evidence="3 4">
    <name type="scientific">Criibacterium bergeronii</name>
    <dbReference type="NCBI Taxonomy" id="1871336"/>
    <lineage>
        <taxon>Bacteria</taxon>
        <taxon>Bacillati</taxon>
        <taxon>Bacillota</taxon>
        <taxon>Clostridia</taxon>
        <taxon>Peptostreptococcales</taxon>
        <taxon>Filifactoraceae</taxon>
        <taxon>Criibacterium</taxon>
    </lineage>
</organism>
<dbReference type="PROSITE" id="PS51832">
    <property type="entry name" value="HD_GYP"/>
    <property type="match status" value="1"/>
</dbReference>
<evidence type="ECO:0000313" key="3">
    <source>
        <dbReference type="EMBL" id="TRW28565.1"/>
    </source>
</evidence>
<evidence type="ECO:0000313" key="4">
    <source>
        <dbReference type="Proteomes" id="UP000319424"/>
    </source>
</evidence>
<dbReference type="Pfam" id="PF13487">
    <property type="entry name" value="HD_5"/>
    <property type="match status" value="1"/>
</dbReference>
<dbReference type="CDD" id="cd00077">
    <property type="entry name" value="HDc"/>
    <property type="match status" value="1"/>
</dbReference>
<dbReference type="GO" id="GO:0016787">
    <property type="term" value="F:hydrolase activity"/>
    <property type="evidence" value="ECO:0007669"/>
    <property type="project" value="UniProtKB-KW"/>
</dbReference>
<dbReference type="InterPro" id="IPR037522">
    <property type="entry name" value="HD_GYP_dom"/>
</dbReference>
<dbReference type="Gene3D" id="1.10.3210.10">
    <property type="entry name" value="Hypothetical protein af1432"/>
    <property type="match status" value="2"/>
</dbReference>
<dbReference type="AlphaFoldDB" id="A0A552VDK5"/>
<name>A0A552VDK5_9FIRM</name>
<protein>
    <submittedName>
        <fullName evidence="3">Phosphohydrolase</fullName>
    </submittedName>
</protein>